<protein>
    <submittedName>
        <fullName evidence="3">Murein hydrolase activator NlpD</fullName>
    </submittedName>
</protein>
<dbReference type="InterPro" id="IPR011055">
    <property type="entry name" value="Dup_hybrid_motif"/>
</dbReference>
<dbReference type="SUPFAM" id="SSF51261">
    <property type="entry name" value="Duplicated hybrid motif"/>
    <property type="match status" value="1"/>
</dbReference>
<dbReference type="PROSITE" id="PS51782">
    <property type="entry name" value="LYSM"/>
    <property type="match status" value="1"/>
</dbReference>
<dbReference type="InterPro" id="IPR036779">
    <property type="entry name" value="LysM_dom_sf"/>
</dbReference>
<keyword evidence="4" id="KW-1185">Reference proteome</keyword>
<dbReference type="CDD" id="cd00118">
    <property type="entry name" value="LysM"/>
    <property type="match status" value="1"/>
</dbReference>
<dbReference type="Gene3D" id="3.10.350.10">
    <property type="entry name" value="LysM domain"/>
    <property type="match status" value="1"/>
</dbReference>
<evidence type="ECO:0000313" key="3">
    <source>
        <dbReference type="EMBL" id="KKO19267.1"/>
    </source>
</evidence>
<feature type="region of interest" description="Disordered" evidence="1">
    <location>
        <begin position="1"/>
        <end position="31"/>
    </location>
</feature>
<organism evidence="3 4">
    <name type="scientific">Candidatus Brocadia fulgida</name>
    <dbReference type="NCBI Taxonomy" id="380242"/>
    <lineage>
        <taxon>Bacteria</taxon>
        <taxon>Pseudomonadati</taxon>
        <taxon>Planctomycetota</taxon>
        <taxon>Candidatus Brocadiia</taxon>
        <taxon>Candidatus Brocadiales</taxon>
        <taxon>Candidatus Brocadiaceae</taxon>
        <taxon>Candidatus Brocadia</taxon>
    </lineage>
</organism>
<comment type="caution">
    <text evidence="3">The sequence shown here is derived from an EMBL/GenBank/DDBJ whole genome shotgun (WGS) entry which is preliminary data.</text>
</comment>
<dbReference type="CDD" id="cd12797">
    <property type="entry name" value="M23_peptidase"/>
    <property type="match status" value="1"/>
</dbReference>
<dbReference type="EMBL" id="LAQJ01000206">
    <property type="protein sequence ID" value="KKO19267.1"/>
    <property type="molecule type" value="Genomic_DNA"/>
</dbReference>
<proteinExistence type="predicted"/>
<sequence>MQPKKTETPAPLKSEMKSLEDQQSRKTYQPPIQSEKATYYVVKKGDTLWRISKNYGVSVNAIRGANHATNTKDLKVGQKLIIPVSGKSQTSSPLSSRSSYVSIKDTAGSVSSRGFIWPVKGRIVSPFGEVRNGAKSSGIHILPEAGQKVVAAKKGTVEAISNAGDGMSVIVIKHDDGIRTIYESCGCPAVGEGSYVERGQPIADVDSANADKSQGITFKIYVKDKPVNPKNYLP</sequence>
<dbReference type="InterPro" id="IPR050570">
    <property type="entry name" value="Cell_wall_metabolism_enzyme"/>
</dbReference>
<reference evidence="3 4" key="1">
    <citation type="journal article" date="2013" name="BMC Microbiol.">
        <title>Identification of the type II cytochrome c maturation pathway in anammox bacteria by comparative genomics.</title>
        <authorList>
            <person name="Ferousi C."/>
            <person name="Speth D.R."/>
            <person name="Reimann J."/>
            <person name="Op den Camp H.J."/>
            <person name="Allen J.W."/>
            <person name="Keltjens J.T."/>
            <person name="Jetten M.S."/>
        </authorList>
    </citation>
    <scope>NUCLEOTIDE SEQUENCE [LARGE SCALE GENOMIC DNA]</scope>
    <source>
        <strain evidence="3">RU1</strain>
    </source>
</reference>
<accession>A0A0M2UTX6</accession>
<evidence type="ECO:0000259" key="2">
    <source>
        <dbReference type="PROSITE" id="PS51782"/>
    </source>
</evidence>
<keyword evidence="3" id="KW-0378">Hydrolase</keyword>
<evidence type="ECO:0000256" key="1">
    <source>
        <dbReference type="SAM" id="MobiDB-lite"/>
    </source>
</evidence>
<gene>
    <name evidence="3" type="primary">nlpD</name>
    <name evidence="3" type="ORF">BROFUL_02023</name>
</gene>
<feature type="compositionally biased region" description="Basic and acidic residues" evidence="1">
    <location>
        <begin position="14"/>
        <end position="24"/>
    </location>
</feature>
<dbReference type="SMART" id="SM00257">
    <property type="entry name" value="LysM"/>
    <property type="match status" value="1"/>
</dbReference>
<dbReference type="Pfam" id="PF01476">
    <property type="entry name" value="LysM"/>
    <property type="match status" value="1"/>
</dbReference>
<dbReference type="Gene3D" id="2.70.70.10">
    <property type="entry name" value="Glucose Permease (Domain IIA)"/>
    <property type="match status" value="1"/>
</dbReference>
<name>A0A0M2UTX6_9BACT</name>
<evidence type="ECO:0000313" key="4">
    <source>
        <dbReference type="Proteomes" id="UP000034954"/>
    </source>
</evidence>
<feature type="domain" description="LysM" evidence="2">
    <location>
        <begin position="38"/>
        <end position="82"/>
    </location>
</feature>
<dbReference type="AlphaFoldDB" id="A0A0M2UTX6"/>
<dbReference type="InterPro" id="IPR018392">
    <property type="entry name" value="LysM"/>
</dbReference>
<dbReference type="InterPro" id="IPR016047">
    <property type="entry name" value="M23ase_b-sheet_dom"/>
</dbReference>
<dbReference type="GO" id="GO:0004222">
    <property type="term" value="F:metalloendopeptidase activity"/>
    <property type="evidence" value="ECO:0007669"/>
    <property type="project" value="TreeGrafter"/>
</dbReference>
<dbReference type="PANTHER" id="PTHR21666">
    <property type="entry name" value="PEPTIDASE-RELATED"/>
    <property type="match status" value="1"/>
</dbReference>
<dbReference type="Pfam" id="PF01551">
    <property type="entry name" value="Peptidase_M23"/>
    <property type="match status" value="1"/>
</dbReference>
<dbReference type="PANTHER" id="PTHR21666:SF270">
    <property type="entry name" value="MUREIN HYDROLASE ACTIVATOR ENVC"/>
    <property type="match status" value="1"/>
</dbReference>
<dbReference type="Proteomes" id="UP000034954">
    <property type="component" value="Unassembled WGS sequence"/>
</dbReference>